<evidence type="ECO:0000313" key="3">
    <source>
        <dbReference type="Proteomes" id="UP000028760"/>
    </source>
</evidence>
<accession>A0A096LR55</accession>
<reference evidence="3" key="1">
    <citation type="submission" date="2013-10" db="EMBL/GenBank/DDBJ databases">
        <authorList>
            <person name="Schartl M."/>
            <person name="Warren W."/>
        </authorList>
    </citation>
    <scope>NUCLEOTIDE SEQUENCE [LARGE SCALE GENOMIC DNA]</scope>
    <source>
        <strain evidence="3">female</strain>
    </source>
</reference>
<dbReference type="GeneTree" id="ENSGT00940000168236"/>
<sequence length="130" mass="14813">SAVAKTIKRYKDTGSHEDSPRKGRPRVTSAAEDKFIPVTSLRNHRLTAAQIGDQVNATQSSSSRHISATSVKRRLCEIAARKPLIRTGNKQKRLVLAKEHKEWTLDQWKYVLWSDESKFVIFGSNHRVFV</sequence>
<feature type="region of interest" description="Disordered" evidence="1">
    <location>
        <begin position="1"/>
        <end position="30"/>
    </location>
</feature>
<reference evidence="2" key="2">
    <citation type="submission" date="2025-08" db="UniProtKB">
        <authorList>
            <consortium name="Ensembl"/>
        </authorList>
    </citation>
    <scope>IDENTIFICATION</scope>
</reference>
<dbReference type="Ensembl" id="ENSPFOT00000029410.1">
    <property type="protein sequence ID" value="ENSPFOP00000021646.1"/>
    <property type="gene ID" value="ENSPFOG00000022404.1"/>
</dbReference>
<proteinExistence type="predicted"/>
<evidence type="ECO:0000313" key="2">
    <source>
        <dbReference type="Ensembl" id="ENSPFOP00000021646.1"/>
    </source>
</evidence>
<reference evidence="2" key="3">
    <citation type="submission" date="2025-09" db="UniProtKB">
        <authorList>
            <consortium name="Ensembl"/>
        </authorList>
    </citation>
    <scope>IDENTIFICATION</scope>
</reference>
<feature type="compositionally biased region" description="Basic and acidic residues" evidence="1">
    <location>
        <begin position="9"/>
        <end position="21"/>
    </location>
</feature>
<dbReference type="OMA" id="TSHEDRY"/>
<name>A0A096LR55_POEFO</name>
<dbReference type="AlphaFoldDB" id="A0A096LR55"/>
<dbReference type="eggNOG" id="KOG4740">
    <property type="taxonomic scope" value="Eukaryota"/>
</dbReference>
<evidence type="ECO:0008006" key="4">
    <source>
        <dbReference type="Google" id="ProtNLM"/>
    </source>
</evidence>
<organism evidence="2 3">
    <name type="scientific">Poecilia formosa</name>
    <name type="common">Amazon molly</name>
    <name type="synonym">Limia formosa</name>
    <dbReference type="NCBI Taxonomy" id="48698"/>
    <lineage>
        <taxon>Eukaryota</taxon>
        <taxon>Metazoa</taxon>
        <taxon>Chordata</taxon>
        <taxon>Craniata</taxon>
        <taxon>Vertebrata</taxon>
        <taxon>Euteleostomi</taxon>
        <taxon>Actinopterygii</taxon>
        <taxon>Neopterygii</taxon>
        <taxon>Teleostei</taxon>
        <taxon>Neoteleostei</taxon>
        <taxon>Acanthomorphata</taxon>
        <taxon>Ovalentaria</taxon>
        <taxon>Atherinomorphae</taxon>
        <taxon>Cyprinodontiformes</taxon>
        <taxon>Poeciliidae</taxon>
        <taxon>Poeciliinae</taxon>
        <taxon>Poecilia</taxon>
    </lineage>
</organism>
<dbReference type="STRING" id="48698.ENSPFOP00000021646"/>
<dbReference type="Gene3D" id="3.30.420.10">
    <property type="entry name" value="Ribonuclease H-like superfamily/Ribonuclease H"/>
    <property type="match status" value="1"/>
</dbReference>
<dbReference type="Proteomes" id="UP000028760">
    <property type="component" value="Unassembled WGS sequence"/>
</dbReference>
<keyword evidence="3" id="KW-1185">Reference proteome</keyword>
<dbReference type="InterPro" id="IPR036397">
    <property type="entry name" value="RNaseH_sf"/>
</dbReference>
<protein>
    <recommendedName>
        <fullName evidence="4">Transposase Tc1-like domain-containing protein</fullName>
    </recommendedName>
</protein>
<dbReference type="GO" id="GO:0003676">
    <property type="term" value="F:nucleic acid binding"/>
    <property type="evidence" value="ECO:0007669"/>
    <property type="project" value="InterPro"/>
</dbReference>
<dbReference type="EMBL" id="AYCK01003482">
    <property type="status" value="NOT_ANNOTATED_CDS"/>
    <property type="molecule type" value="Genomic_DNA"/>
</dbReference>
<evidence type="ECO:0000256" key="1">
    <source>
        <dbReference type="SAM" id="MobiDB-lite"/>
    </source>
</evidence>